<dbReference type="InterPro" id="IPR005094">
    <property type="entry name" value="Endonuclease_MobA/VirD2"/>
</dbReference>
<evidence type="ECO:0000259" key="2">
    <source>
        <dbReference type="Pfam" id="PF03432"/>
    </source>
</evidence>
<feature type="compositionally biased region" description="Basic and acidic residues" evidence="1">
    <location>
        <begin position="318"/>
        <end position="340"/>
    </location>
</feature>
<evidence type="ECO:0000313" key="3">
    <source>
        <dbReference type="EMBL" id="MFG6412292.1"/>
    </source>
</evidence>
<dbReference type="Gene3D" id="3.30.930.30">
    <property type="match status" value="1"/>
</dbReference>
<protein>
    <submittedName>
        <fullName evidence="3">Relaxase/mobilization nuclease domain-containing protein</fullName>
    </submittedName>
</protein>
<name>A0ABW7EGI1_9BURK</name>
<keyword evidence="4" id="KW-1185">Reference proteome</keyword>
<comment type="caution">
    <text evidence="3">The sequence shown here is derived from an EMBL/GenBank/DDBJ whole genome shotgun (WGS) entry which is preliminary data.</text>
</comment>
<proteinExistence type="predicted"/>
<dbReference type="Proteomes" id="UP001606300">
    <property type="component" value="Unassembled WGS sequence"/>
</dbReference>
<accession>A0ABW7EGI1</accession>
<dbReference type="RefSeq" id="WP_394468402.1">
    <property type="nucleotide sequence ID" value="NZ_JBIGHY010000001.1"/>
</dbReference>
<sequence length="360" mass="40586">MSAGRNVDDVLVQWGDRLFYPGNRIVKPLHTPKLTARAGAIRNRIVGVVRRAPQVIVKTGGGGKGMSAIHDHLRYITRNGELEFEDDRGEVREGKEALLDLERQWRYGGAFIPNISTRQESRNLMLAMPAGTDAQGVRQAARECARTVLAGYRYVMVLHTHQTSPHVHLCVKNQSITGERLSIGPPDLKRWRATFAEKLRDRGIEAEATPQAARGATRKFHTLWQLKARDAGRLSAKIHETKSGPVVEKTLGDALEAWSNILVALRESDRHDDRDLATQVGDFLCRTPYVREVLRRDPEAMPGVRRYLEDNRGRIEESERSWRRERAAALERATSVERGRQSNGLEGTTQRTQTGPEIVR</sequence>
<gene>
    <name evidence="3" type="ORF">ACG02S_00120</name>
</gene>
<dbReference type="EMBL" id="JBIGHY010000001">
    <property type="protein sequence ID" value="MFG6412292.1"/>
    <property type="molecule type" value="Genomic_DNA"/>
</dbReference>
<feature type="domain" description="MobA/VirD2-like nuclease" evidence="2">
    <location>
        <begin position="122"/>
        <end position="203"/>
    </location>
</feature>
<dbReference type="Pfam" id="PF03432">
    <property type="entry name" value="Relaxase"/>
    <property type="match status" value="1"/>
</dbReference>
<reference evidence="3 4" key="1">
    <citation type="submission" date="2024-09" db="EMBL/GenBank/DDBJ databases">
        <title>Novel species of the genus Pelomonas and Roseateles isolated from streams.</title>
        <authorList>
            <person name="Lu H."/>
        </authorList>
    </citation>
    <scope>NUCLEOTIDE SEQUENCE [LARGE SCALE GENOMIC DNA]</scope>
    <source>
        <strain evidence="3 4">DC23W</strain>
    </source>
</reference>
<evidence type="ECO:0000313" key="4">
    <source>
        <dbReference type="Proteomes" id="UP001606300"/>
    </source>
</evidence>
<evidence type="ECO:0000256" key="1">
    <source>
        <dbReference type="SAM" id="MobiDB-lite"/>
    </source>
</evidence>
<organism evidence="3 4">
    <name type="scientific">Pelomonas dachongensis</name>
    <dbReference type="NCBI Taxonomy" id="3299029"/>
    <lineage>
        <taxon>Bacteria</taxon>
        <taxon>Pseudomonadati</taxon>
        <taxon>Pseudomonadota</taxon>
        <taxon>Betaproteobacteria</taxon>
        <taxon>Burkholderiales</taxon>
        <taxon>Sphaerotilaceae</taxon>
        <taxon>Roseateles</taxon>
    </lineage>
</organism>
<feature type="compositionally biased region" description="Polar residues" evidence="1">
    <location>
        <begin position="341"/>
        <end position="360"/>
    </location>
</feature>
<feature type="region of interest" description="Disordered" evidence="1">
    <location>
        <begin position="318"/>
        <end position="360"/>
    </location>
</feature>